<dbReference type="InterPro" id="IPR000719">
    <property type="entry name" value="Prot_kinase_dom"/>
</dbReference>
<dbReference type="PANTHER" id="PTHR43895">
    <property type="entry name" value="CALCIUM/CALMODULIN-DEPENDENT PROTEIN KINASE KINASE-RELATED"/>
    <property type="match status" value="1"/>
</dbReference>
<dbReference type="GO" id="GO:0007165">
    <property type="term" value="P:signal transduction"/>
    <property type="evidence" value="ECO:0007669"/>
    <property type="project" value="TreeGrafter"/>
</dbReference>
<evidence type="ECO:0000256" key="4">
    <source>
        <dbReference type="ARBA" id="ARBA00022741"/>
    </source>
</evidence>
<keyword evidence="6" id="KW-0067">ATP-binding</keyword>
<evidence type="ECO:0000256" key="8">
    <source>
        <dbReference type="ARBA" id="ARBA00048679"/>
    </source>
</evidence>
<feature type="domain" description="Protein kinase" evidence="9">
    <location>
        <begin position="10"/>
        <end position="339"/>
    </location>
</feature>
<dbReference type="SMART" id="SM00220">
    <property type="entry name" value="S_TKc"/>
    <property type="match status" value="1"/>
</dbReference>
<dbReference type="InterPro" id="IPR011009">
    <property type="entry name" value="Kinase-like_dom_sf"/>
</dbReference>
<dbReference type="GO" id="GO:0004674">
    <property type="term" value="F:protein serine/threonine kinase activity"/>
    <property type="evidence" value="ECO:0007669"/>
    <property type="project" value="UniProtKB-KW"/>
</dbReference>
<keyword evidence="3" id="KW-0808">Transferase</keyword>
<evidence type="ECO:0000313" key="11">
    <source>
        <dbReference type="Proteomes" id="UP001306508"/>
    </source>
</evidence>
<reference evidence="11" key="1">
    <citation type="submission" date="2023-07" db="EMBL/GenBank/DDBJ databases">
        <title>A draft genome of Kazachstania heterogenica Y-27499.</title>
        <authorList>
            <person name="Donic C."/>
            <person name="Kralova J.S."/>
            <person name="Fidel L."/>
            <person name="Ben-Dor S."/>
            <person name="Jung S."/>
        </authorList>
    </citation>
    <scope>NUCLEOTIDE SEQUENCE [LARGE SCALE GENOMIC DNA]</scope>
    <source>
        <strain evidence="11">Y27499</strain>
    </source>
</reference>
<protein>
    <recommendedName>
        <fullName evidence="1">non-specific serine/threonine protein kinase</fullName>
        <ecNumber evidence="1">2.7.11.1</ecNumber>
    </recommendedName>
</protein>
<keyword evidence="11" id="KW-1185">Reference proteome</keyword>
<keyword evidence="4" id="KW-0547">Nucleotide-binding</keyword>
<dbReference type="InterPro" id="IPR008271">
    <property type="entry name" value="Ser/Thr_kinase_AS"/>
</dbReference>
<dbReference type="EC" id="2.7.11.1" evidence="1"/>
<evidence type="ECO:0000313" key="10">
    <source>
        <dbReference type="EMBL" id="KAK5778608.1"/>
    </source>
</evidence>
<evidence type="ECO:0000259" key="9">
    <source>
        <dbReference type="PROSITE" id="PS50011"/>
    </source>
</evidence>
<proteinExistence type="predicted"/>
<evidence type="ECO:0000256" key="6">
    <source>
        <dbReference type="ARBA" id="ARBA00022840"/>
    </source>
</evidence>
<dbReference type="SUPFAM" id="SSF56112">
    <property type="entry name" value="Protein kinase-like (PK-like)"/>
    <property type="match status" value="1"/>
</dbReference>
<dbReference type="Pfam" id="PF00069">
    <property type="entry name" value="Pkinase"/>
    <property type="match status" value="1"/>
</dbReference>
<dbReference type="PANTHER" id="PTHR43895:SF32">
    <property type="entry name" value="SERINE_THREONINE-PROTEIN KINASE CHK1"/>
    <property type="match status" value="1"/>
</dbReference>
<dbReference type="Gene3D" id="1.10.510.10">
    <property type="entry name" value="Transferase(Phosphotransferase) domain 1"/>
    <property type="match status" value="1"/>
</dbReference>
<comment type="catalytic activity">
    <reaction evidence="7">
        <text>L-threonyl-[protein] + ATP = O-phospho-L-threonyl-[protein] + ADP + H(+)</text>
        <dbReference type="Rhea" id="RHEA:46608"/>
        <dbReference type="Rhea" id="RHEA-COMP:11060"/>
        <dbReference type="Rhea" id="RHEA-COMP:11605"/>
        <dbReference type="ChEBI" id="CHEBI:15378"/>
        <dbReference type="ChEBI" id="CHEBI:30013"/>
        <dbReference type="ChEBI" id="CHEBI:30616"/>
        <dbReference type="ChEBI" id="CHEBI:61977"/>
        <dbReference type="ChEBI" id="CHEBI:456216"/>
        <dbReference type="EC" id="2.7.11.1"/>
    </reaction>
</comment>
<evidence type="ECO:0000256" key="1">
    <source>
        <dbReference type="ARBA" id="ARBA00012513"/>
    </source>
</evidence>
<evidence type="ECO:0000256" key="5">
    <source>
        <dbReference type="ARBA" id="ARBA00022777"/>
    </source>
</evidence>
<gene>
    <name evidence="10" type="ORF">RI543_004277</name>
</gene>
<keyword evidence="2" id="KW-0723">Serine/threonine-protein kinase</keyword>
<dbReference type="EMBL" id="JAWIZZ010000053">
    <property type="protein sequence ID" value="KAK5778608.1"/>
    <property type="molecule type" value="Genomic_DNA"/>
</dbReference>
<dbReference type="PROSITE" id="PS50011">
    <property type="entry name" value="PROTEIN_KINASE_DOM"/>
    <property type="match status" value="1"/>
</dbReference>
<name>A0AAN7WL87_9SACH</name>
<keyword evidence="5" id="KW-0418">Kinase</keyword>
<dbReference type="GO" id="GO:0005524">
    <property type="term" value="F:ATP binding"/>
    <property type="evidence" value="ECO:0007669"/>
    <property type="project" value="UniProtKB-KW"/>
</dbReference>
<sequence length="459" mass="54098">MLENCQINNYKLIKQLGSEQYSFAFHVKDIISKKDFTIKIIIKSSFQSHHYPDTHNNKGQDCYTRTQINRTKDEILYYFRLSQYKVSLPLINLNSIKNLSDEELSTFKNYKEISLHLKVHSHKNIATIHELMEIPLAIFVLMDYYQTDLFNSIVISKRFINNGWLIKKVFLQICSALQYCHSKKIYHCDIKPENIFLDKNDNIYLSNFSLATKSKWIIPHVSTSSSFYMAPERVLYFNYSYNSNNYQNFSKFCTYKTDIWSLGILLINLICIRHPWSRAHQLQDTTFRYFVMDNTVLKSILPVSNELYHILVKVLQLNPSLRCNIATLMTMIKNCTSFLHPNSIIENIASALTIVPILSEDEYNNFIAINEIYEDIFDINYIYSPYHVNRLGVASYDYINDSVLLNNKIHTSNYLTYRTLMPSKEMYKEINTIFNEKLEYITDNPQISQLNVHKFDPLL</sequence>
<evidence type="ECO:0000256" key="7">
    <source>
        <dbReference type="ARBA" id="ARBA00047899"/>
    </source>
</evidence>
<accession>A0AAN7WL87</accession>
<comment type="caution">
    <text evidence="10">The sequence shown here is derived from an EMBL/GenBank/DDBJ whole genome shotgun (WGS) entry which is preliminary data.</text>
</comment>
<comment type="catalytic activity">
    <reaction evidence="8">
        <text>L-seryl-[protein] + ATP = O-phospho-L-seryl-[protein] + ADP + H(+)</text>
        <dbReference type="Rhea" id="RHEA:17989"/>
        <dbReference type="Rhea" id="RHEA-COMP:9863"/>
        <dbReference type="Rhea" id="RHEA-COMP:11604"/>
        <dbReference type="ChEBI" id="CHEBI:15378"/>
        <dbReference type="ChEBI" id="CHEBI:29999"/>
        <dbReference type="ChEBI" id="CHEBI:30616"/>
        <dbReference type="ChEBI" id="CHEBI:83421"/>
        <dbReference type="ChEBI" id="CHEBI:456216"/>
        <dbReference type="EC" id="2.7.11.1"/>
    </reaction>
</comment>
<evidence type="ECO:0000256" key="3">
    <source>
        <dbReference type="ARBA" id="ARBA00022679"/>
    </source>
</evidence>
<organism evidence="10 11">
    <name type="scientific">Arxiozyma heterogenica</name>
    <dbReference type="NCBI Taxonomy" id="278026"/>
    <lineage>
        <taxon>Eukaryota</taxon>
        <taxon>Fungi</taxon>
        <taxon>Dikarya</taxon>
        <taxon>Ascomycota</taxon>
        <taxon>Saccharomycotina</taxon>
        <taxon>Saccharomycetes</taxon>
        <taxon>Saccharomycetales</taxon>
        <taxon>Saccharomycetaceae</taxon>
        <taxon>Arxiozyma</taxon>
    </lineage>
</organism>
<dbReference type="Proteomes" id="UP001306508">
    <property type="component" value="Unassembled WGS sequence"/>
</dbReference>
<evidence type="ECO:0000256" key="2">
    <source>
        <dbReference type="ARBA" id="ARBA00022527"/>
    </source>
</evidence>
<dbReference type="AlphaFoldDB" id="A0AAN7WL87"/>
<dbReference type="PROSITE" id="PS00108">
    <property type="entry name" value="PROTEIN_KINASE_ST"/>
    <property type="match status" value="1"/>
</dbReference>